<proteinExistence type="predicted"/>
<gene>
    <name evidence="2" type="ORF">C8P69_102243</name>
</gene>
<dbReference type="Pfam" id="PF00903">
    <property type="entry name" value="Glyoxalase"/>
    <property type="match status" value="2"/>
</dbReference>
<dbReference type="SUPFAM" id="SSF54593">
    <property type="entry name" value="Glyoxalase/Bleomycin resistance protein/Dihydroxybiphenyl dioxygenase"/>
    <property type="match status" value="2"/>
</dbReference>
<dbReference type="PROSITE" id="PS51318">
    <property type="entry name" value="TAT"/>
    <property type="match status" value="1"/>
</dbReference>
<dbReference type="PANTHER" id="PTHR43279">
    <property type="entry name" value="CATECHOL-2,3-DIOXYGENASE"/>
    <property type="match status" value="1"/>
</dbReference>
<comment type="caution">
    <text evidence="2">The sequence shown here is derived from an EMBL/GenBank/DDBJ whole genome shotgun (WGS) entry which is preliminary data.</text>
</comment>
<keyword evidence="3" id="KW-1185">Reference proteome</keyword>
<dbReference type="EMBL" id="PZZL01000002">
    <property type="protein sequence ID" value="PTM60859.1"/>
    <property type="molecule type" value="Genomic_DNA"/>
</dbReference>
<dbReference type="OrthoDB" id="9792626at2"/>
<dbReference type="InterPro" id="IPR029068">
    <property type="entry name" value="Glyas_Bleomycin-R_OHBP_Dase"/>
</dbReference>
<name>A0A2T4ZG23_9HYPH</name>
<dbReference type="InterPro" id="IPR006311">
    <property type="entry name" value="TAT_signal"/>
</dbReference>
<dbReference type="GO" id="GO:0051213">
    <property type="term" value="F:dioxygenase activity"/>
    <property type="evidence" value="ECO:0007669"/>
    <property type="project" value="UniProtKB-KW"/>
</dbReference>
<dbReference type="InterPro" id="IPR037523">
    <property type="entry name" value="VOC_core"/>
</dbReference>
<dbReference type="PANTHER" id="PTHR43279:SF1">
    <property type="entry name" value="CATECHOL-2,3-DIOXYGENASE"/>
    <property type="match status" value="1"/>
</dbReference>
<evidence type="ECO:0000313" key="2">
    <source>
        <dbReference type="EMBL" id="PTM60859.1"/>
    </source>
</evidence>
<reference evidence="2 3" key="1">
    <citation type="submission" date="2018-04" db="EMBL/GenBank/DDBJ databases">
        <title>Genomic Encyclopedia of Archaeal and Bacterial Type Strains, Phase II (KMG-II): from individual species to whole genera.</title>
        <authorList>
            <person name="Goeker M."/>
        </authorList>
    </citation>
    <scope>NUCLEOTIDE SEQUENCE [LARGE SCALE GENOMIC DNA]</scope>
    <source>
        <strain evidence="2 3">DSM 25521</strain>
    </source>
</reference>
<dbReference type="AlphaFoldDB" id="A0A2T4ZG23"/>
<dbReference type="CDD" id="cd16359">
    <property type="entry name" value="VOC_BsCatE_like_C"/>
    <property type="match status" value="1"/>
</dbReference>
<keyword evidence="2" id="KW-0560">Oxidoreductase</keyword>
<dbReference type="RefSeq" id="WP_108174800.1">
    <property type="nucleotide sequence ID" value="NZ_PZZL01000002.1"/>
</dbReference>
<feature type="domain" description="VOC" evidence="1">
    <location>
        <begin position="49"/>
        <end position="165"/>
    </location>
</feature>
<dbReference type="InterPro" id="IPR004360">
    <property type="entry name" value="Glyas_Fos-R_dOase_dom"/>
</dbReference>
<accession>A0A2T4ZG23</accession>
<feature type="domain" description="VOC" evidence="1">
    <location>
        <begin position="209"/>
        <end position="325"/>
    </location>
</feature>
<evidence type="ECO:0000259" key="1">
    <source>
        <dbReference type="PROSITE" id="PS51819"/>
    </source>
</evidence>
<sequence>MTIAITRRRIIELTGAASIAVATAAALRAEGAMPAGTAPVVVAHATPLRIGAVSLVVRDLDRVAAFYRDVIGLAVLERRADGASLGVDGTALLHLVHRPAAPFEAQGSAGLYHTAFLMPTRKDLARWLVHVAANRVRLTGFADHHVSEAVYLDDPEGNGIEVYADRPPERWRWDGAAVTMTTEHLDIDDLVSLTNIRVPDYAAAPSGLRIGHVHLRVGDTDRAAAFYGGLVGLDMTRQRPGAAFMSAGRYHHHLGLNVWQSRGAGPRDRAATGLGWFSLEAASAELLEARRDKLATGGASVISVPGGIETSDPWGTSVRIVPRPA</sequence>
<dbReference type="Proteomes" id="UP000241808">
    <property type="component" value="Unassembled WGS sequence"/>
</dbReference>
<protein>
    <submittedName>
        <fullName evidence="2">Catechol 2,3-dioxygenase</fullName>
    </submittedName>
</protein>
<organism evidence="2 3">
    <name type="scientific">Phreatobacter oligotrophus</name>
    <dbReference type="NCBI Taxonomy" id="1122261"/>
    <lineage>
        <taxon>Bacteria</taxon>
        <taxon>Pseudomonadati</taxon>
        <taxon>Pseudomonadota</taxon>
        <taxon>Alphaproteobacteria</taxon>
        <taxon>Hyphomicrobiales</taxon>
        <taxon>Phreatobacteraceae</taxon>
        <taxon>Phreatobacter</taxon>
    </lineage>
</organism>
<dbReference type="CDD" id="cd07255">
    <property type="entry name" value="VOC_BsCatE_like_N"/>
    <property type="match status" value="1"/>
</dbReference>
<dbReference type="PROSITE" id="PS51819">
    <property type="entry name" value="VOC"/>
    <property type="match status" value="2"/>
</dbReference>
<keyword evidence="2" id="KW-0223">Dioxygenase</keyword>
<dbReference type="Gene3D" id="3.10.180.10">
    <property type="entry name" value="2,3-Dihydroxybiphenyl 1,2-Dioxygenase, domain 1"/>
    <property type="match status" value="2"/>
</dbReference>
<evidence type="ECO:0000313" key="3">
    <source>
        <dbReference type="Proteomes" id="UP000241808"/>
    </source>
</evidence>